<evidence type="ECO:0000313" key="2">
    <source>
        <dbReference type="EMBL" id="TDO36330.1"/>
    </source>
</evidence>
<dbReference type="InterPro" id="IPR041698">
    <property type="entry name" value="Methyltransf_25"/>
</dbReference>
<gene>
    <name evidence="2" type="ORF">EV643_12061</name>
</gene>
<organism evidence="2 3">
    <name type="scientific">Kribbella caucasensis</name>
    <dbReference type="NCBI Taxonomy" id="2512215"/>
    <lineage>
        <taxon>Bacteria</taxon>
        <taxon>Bacillati</taxon>
        <taxon>Actinomycetota</taxon>
        <taxon>Actinomycetes</taxon>
        <taxon>Propionibacteriales</taxon>
        <taxon>Kribbellaceae</taxon>
        <taxon>Kribbella</taxon>
    </lineage>
</organism>
<dbReference type="SUPFAM" id="SSF53335">
    <property type="entry name" value="S-adenosyl-L-methionine-dependent methyltransferases"/>
    <property type="match status" value="1"/>
</dbReference>
<keyword evidence="2" id="KW-0830">Ubiquinone</keyword>
<dbReference type="Pfam" id="PF13649">
    <property type="entry name" value="Methyltransf_25"/>
    <property type="match status" value="1"/>
</dbReference>
<feature type="domain" description="Methyltransferase" evidence="1">
    <location>
        <begin position="50"/>
        <end position="140"/>
    </location>
</feature>
<dbReference type="Gene3D" id="3.40.50.150">
    <property type="entry name" value="Vaccinia Virus protein VP39"/>
    <property type="match status" value="1"/>
</dbReference>
<dbReference type="GO" id="GO:0008168">
    <property type="term" value="F:methyltransferase activity"/>
    <property type="evidence" value="ECO:0007669"/>
    <property type="project" value="UniProtKB-KW"/>
</dbReference>
<dbReference type="OrthoDB" id="23692at2"/>
<protein>
    <submittedName>
        <fullName evidence="2">Ubiquinone/menaquinone biosynthesis C-methylase UbiE</fullName>
    </submittedName>
</protein>
<dbReference type="AlphaFoldDB" id="A0A4R6JJH4"/>
<dbReference type="InterPro" id="IPR029063">
    <property type="entry name" value="SAM-dependent_MTases_sf"/>
</dbReference>
<name>A0A4R6JJH4_9ACTN</name>
<proteinExistence type="predicted"/>
<accession>A0A4R6JJH4</accession>
<dbReference type="EMBL" id="SNWQ01000020">
    <property type="protein sequence ID" value="TDO36330.1"/>
    <property type="molecule type" value="Genomic_DNA"/>
</dbReference>
<reference evidence="2 3" key="1">
    <citation type="submission" date="2019-03" db="EMBL/GenBank/DDBJ databases">
        <title>Genomic Encyclopedia of Type Strains, Phase III (KMG-III): the genomes of soil and plant-associated and newly described type strains.</title>
        <authorList>
            <person name="Whitman W."/>
        </authorList>
    </citation>
    <scope>NUCLEOTIDE SEQUENCE [LARGE SCALE GENOMIC DNA]</scope>
    <source>
        <strain evidence="2 3">VKM Ac-2527</strain>
    </source>
</reference>
<keyword evidence="2" id="KW-0808">Transferase</keyword>
<keyword evidence="2" id="KW-0489">Methyltransferase</keyword>
<comment type="caution">
    <text evidence="2">The sequence shown here is derived from an EMBL/GenBank/DDBJ whole genome shotgun (WGS) entry which is preliminary data.</text>
</comment>
<sequence>MVELDPAIREFYRERYVEGDRLARSGHGQLEFLRTRELVRRFLPATPAMVLDVGGATGVHAKWLVGDGYEVHLVDPVEEHVEQARAVGGFTAAVGDARALDQADGSVDVTLLLGPLYHLVDAADRAQALREARRVTRVGGLVVAAGISRYAGLLEYGNNGRLSEDNVHLFTDALATGRHYDDPNGFTNAYFHHADELRAEFESAGFEDVDVLGVEGPAAPTLDNAADDDVPRLLPAAITLARLVERDPRMMSASPHFLAFGRA</sequence>
<dbReference type="GO" id="GO:0032259">
    <property type="term" value="P:methylation"/>
    <property type="evidence" value="ECO:0007669"/>
    <property type="project" value="UniProtKB-KW"/>
</dbReference>
<evidence type="ECO:0000313" key="3">
    <source>
        <dbReference type="Proteomes" id="UP000295388"/>
    </source>
</evidence>
<keyword evidence="3" id="KW-1185">Reference proteome</keyword>
<dbReference type="CDD" id="cd02440">
    <property type="entry name" value="AdoMet_MTases"/>
    <property type="match status" value="1"/>
</dbReference>
<dbReference type="RefSeq" id="WP_133804089.1">
    <property type="nucleotide sequence ID" value="NZ_SNWQ01000020.1"/>
</dbReference>
<dbReference type="Proteomes" id="UP000295388">
    <property type="component" value="Unassembled WGS sequence"/>
</dbReference>
<evidence type="ECO:0000259" key="1">
    <source>
        <dbReference type="Pfam" id="PF13649"/>
    </source>
</evidence>